<dbReference type="Proteomes" id="UP000618754">
    <property type="component" value="Unassembled WGS sequence"/>
</dbReference>
<keyword evidence="1" id="KW-0732">Signal</keyword>
<comment type="caution">
    <text evidence="2">The sequence shown here is derived from an EMBL/GenBank/DDBJ whole genome shotgun (WGS) entry which is preliminary data.</text>
</comment>
<proteinExistence type="predicted"/>
<feature type="chain" id="PRO_5046894942" evidence="1">
    <location>
        <begin position="24"/>
        <end position="98"/>
    </location>
</feature>
<evidence type="ECO:0000313" key="2">
    <source>
        <dbReference type="EMBL" id="MBD1384734.1"/>
    </source>
</evidence>
<dbReference type="EMBL" id="JACWMW010000001">
    <property type="protein sequence ID" value="MBD1384734.1"/>
    <property type="molecule type" value="Genomic_DNA"/>
</dbReference>
<dbReference type="RefSeq" id="WP_191174589.1">
    <property type="nucleotide sequence ID" value="NZ_JACWMW010000001.1"/>
</dbReference>
<keyword evidence="3" id="KW-1185">Reference proteome</keyword>
<accession>A0ABR7X2C7</accession>
<organism evidence="2 3">
    <name type="scientific">Mucilaginibacter rigui</name>
    <dbReference type="NCBI Taxonomy" id="534635"/>
    <lineage>
        <taxon>Bacteria</taxon>
        <taxon>Pseudomonadati</taxon>
        <taxon>Bacteroidota</taxon>
        <taxon>Sphingobacteriia</taxon>
        <taxon>Sphingobacteriales</taxon>
        <taxon>Sphingobacteriaceae</taxon>
        <taxon>Mucilaginibacter</taxon>
    </lineage>
</organism>
<sequence length="98" mass="11371">MKTLSKFGIMAAMAGSLFLASCASEGYVVEQPVEPVYVRPVAPYAGAYWVPGEWVYRGNRYVYRNGYYTRARANRVYIQGSWARSPRGYVWHRGHWRR</sequence>
<dbReference type="InterPro" id="IPR024447">
    <property type="entry name" value="YXWGXW_rpt"/>
</dbReference>
<feature type="signal peptide" evidence="1">
    <location>
        <begin position="1"/>
        <end position="23"/>
    </location>
</feature>
<dbReference type="Pfam" id="PF12779">
    <property type="entry name" value="WXXGXW"/>
    <property type="match status" value="3"/>
</dbReference>
<dbReference type="PROSITE" id="PS51257">
    <property type="entry name" value="PROKAR_LIPOPROTEIN"/>
    <property type="match status" value="1"/>
</dbReference>
<gene>
    <name evidence="2" type="ORF">IDJ75_05545</name>
</gene>
<evidence type="ECO:0000256" key="1">
    <source>
        <dbReference type="SAM" id="SignalP"/>
    </source>
</evidence>
<name>A0ABR7X2C7_9SPHI</name>
<protein>
    <submittedName>
        <fullName evidence="2">YXWGXW repeat-containing protein</fullName>
    </submittedName>
</protein>
<evidence type="ECO:0000313" key="3">
    <source>
        <dbReference type="Proteomes" id="UP000618754"/>
    </source>
</evidence>
<reference evidence="2 3" key="1">
    <citation type="submission" date="2020-09" db="EMBL/GenBank/DDBJ databases">
        <title>Novel species of Mucilaginibacter isolated from a glacier on the Tibetan Plateau.</title>
        <authorList>
            <person name="Liu Q."/>
            <person name="Xin Y.-H."/>
        </authorList>
    </citation>
    <scope>NUCLEOTIDE SEQUENCE [LARGE SCALE GENOMIC DNA]</scope>
    <source>
        <strain evidence="2 3">CGMCC 1.13878</strain>
    </source>
</reference>